<dbReference type="PANTHER" id="PTHR22789">
    <property type="entry name" value="FUCULOSE PHOSPHATE ALDOLASE"/>
    <property type="match status" value="1"/>
</dbReference>
<dbReference type="Proteomes" id="UP001358417">
    <property type="component" value="Unassembled WGS sequence"/>
</dbReference>
<dbReference type="GO" id="GO:0005829">
    <property type="term" value="C:cytosol"/>
    <property type="evidence" value="ECO:0007669"/>
    <property type="project" value="TreeGrafter"/>
</dbReference>
<evidence type="ECO:0000313" key="5">
    <source>
        <dbReference type="Proteomes" id="UP001358417"/>
    </source>
</evidence>
<evidence type="ECO:0000256" key="1">
    <source>
        <dbReference type="ARBA" id="ARBA00022723"/>
    </source>
</evidence>
<evidence type="ECO:0000313" key="4">
    <source>
        <dbReference type="EMBL" id="KAK5047177.1"/>
    </source>
</evidence>
<dbReference type="InterPro" id="IPR050197">
    <property type="entry name" value="Aldolase_class_II_sugar_metab"/>
</dbReference>
<protein>
    <recommendedName>
        <fullName evidence="3">Class II aldolase/adducin N-terminal domain-containing protein</fullName>
    </recommendedName>
</protein>
<keyword evidence="1" id="KW-0479">Metal-binding</keyword>
<dbReference type="PANTHER" id="PTHR22789:SF0">
    <property type="entry name" value="3-OXO-TETRONATE 4-PHOSPHATE DECARBOXYLASE-RELATED"/>
    <property type="match status" value="1"/>
</dbReference>
<dbReference type="InterPro" id="IPR036409">
    <property type="entry name" value="Aldolase_II/adducin_N_sf"/>
</dbReference>
<feature type="domain" description="Class II aldolase/adducin N-terminal" evidence="3">
    <location>
        <begin position="4"/>
        <end position="167"/>
    </location>
</feature>
<name>A0AAV9N007_9EURO</name>
<keyword evidence="5" id="KW-1185">Reference proteome</keyword>
<comment type="caution">
    <text evidence="4">The sequence shown here is derived from an EMBL/GenBank/DDBJ whole genome shotgun (WGS) entry which is preliminary data.</text>
</comment>
<dbReference type="GO" id="GO:0046872">
    <property type="term" value="F:metal ion binding"/>
    <property type="evidence" value="ECO:0007669"/>
    <property type="project" value="UniProtKB-KW"/>
</dbReference>
<dbReference type="GO" id="GO:0019323">
    <property type="term" value="P:pentose catabolic process"/>
    <property type="evidence" value="ECO:0007669"/>
    <property type="project" value="TreeGrafter"/>
</dbReference>
<dbReference type="InterPro" id="IPR001303">
    <property type="entry name" value="Aldolase_II/adducin_N"/>
</dbReference>
<keyword evidence="2" id="KW-0456">Lyase</keyword>
<sequence length="236" mass="26246">MAPALVSNATDLVQYRIEDSQPVDTNAPKGFIERYIHGEMYKHYPEVNSVIHSHSPEVLPYAVAGVPLRAVYHMAGFLGTEPVPLYDFQDSYNQTESQDLLIRSPKLGADLATTFLKMENSTADPPITKPDYNVVLMRKHGFTTFGSDIQEAVVRAVYTQANAKTQTSAAMIRGAFEALTERQAQAWVGGTNATAFEPLTTQEAIDTEPAIRATSDRPWNLWVREVEVQPLYRNNG</sequence>
<reference evidence="4 5" key="1">
    <citation type="submission" date="2023-08" db="EMBL/GenBank/DDBJ databases">
        <title>Black Yeasts Isolated from many extreme environments.</title>
        <authorList>
            <person name="Coleine C."/>
            <person name="Stajich J.E."/>
            <person name="Selbmann L."/>
        </authorList>
    </citation>
    <scope>NUCLEOTIDE SEQUENCE [LARGE SCALE GENOMIC DNA]</scope>
    <source>
        <strain evidence="4 5">CCFEE 5792</strain>
    </source>
</reference>
<dbReference type="AlphaFoldDB" id="A0AAV9N007"/>
<evidence type="ECO:0000259" key="3">
    <source>
        <dbReference type="SMART" id="SM01007"/>
    </source>
</evidence>
<dbReference type="SMART" id="SM01007">
    <property type="entry name" value="Aldolase_II"/>
    <property type="match status" value="1"/>
</dbReference>
<gene>
    <name evidence="4" type="ORF">LTR84_007120</name>
</gene>
<dbReference type="SUPFAM" id="SSF53639">
    <property type="entry name" value="AraD/HMP-PK domain-like"/>
    <property type="match status" value="1"/>
</dbReference>
<evidence type="ECO:0000256" key="2">
    <source>
        <dbReference type="ARBA" id="ARBA00023239"/>
    </source>
</evidence>
<organism evidence="4 5">
    <name type="scientific">Exophiala bonariae</name>
    <dbReference type="NCBI Taxonomy" id="1690606"/>
    <lineage>
        <taxon>Eukaryota</taxon>
        <taxon>Fungi</taxon>
        <taxon>Dikarya</taxon>
        <taxon>Ascomycota</taxon>
        <taxon>Pezizomycotina</taxon>
        <taxon>Eurotiomycetes</taxon>
        <taxon>Chaetothyriomycetidae</taxon>
        <taxon>Chaetothyriales</taxon>
        <taxon>Herpotrichiellaceae</taxon>
        <taxon>Exophiala</taxon>
    </lineage>
</organism>
<dbReference type="RefSeq" id="XP_064702744.1">
    <property type="nucleotide sequence ID" value="XM_064850675.1"/>
</dbReference>
<dbReference type="GeneID" id="89975288"/>
<accession>A0AAV9N007</accession>
<proteinExistence type="predicted"/>
<dbReference type="Gene3D" id="3.40.225.10">
    <property type="entry name" value="Class II aldolase/adducin N-terminal domain"/>
    <property type="match status" value="1"/>
</dbReference>
<dbReference type="EMBL" id="JAVRRD010000027">
    <property type="protein sequence ID" value="KAK5047177.1"/>
    <property type="molecule type" value="Genomic_DNA"/>
</dbReference>
<dbReference type="GO" id="GO:0016832">
    <property type="term" value="F:aldehyde-lyase activity"/>
    <property type="evidence" value="ECO:0007669"/>
    <property type="project" value="TreeGrafter"/>
</dbReference>
<dbReference type="Pfam" id="PF00596">
    <property type="entry name" value="Aldolase_II"/>
    <property type="match status" value="1"/>
</dbReference>